<evidence type="ECO:0000313" key="1">
    <source>
        <dbReference type="EMBL" id="EJZ42884.1"/>
    </source>
</evidence>
<organism evidence="1 2">
    <name type="scientific">Leptospira licerasiae str. MMD4847</name>
    <dbReference type="NCBI Taxonomy" id="1049971"/>
    <lineage>
        <taxon>Bacteria</taxon>
        <taxon>Pseudomonadati</taxon>
        <taxon>Spirochaetota</taxon>
        <taxon>Spirochaetia</taxon>
        <taxon>Leptospirales</taxon>
        <taxon>Leptospiraceae</taxon>
        <taxon>Leptospira</taxon>
    </lineage>
</organism>
<evidence type="ECO:0000313" key="2">
    <source>
        <dbReference type="Proteomes" id="UP000018720"/>
    </source>
</evidence>
<reference evidence="1 2" key="1">
    <citation type="submission" date="2012-08" db="EMBL/GenBank/DDBJ databases">
        <authorList>
            <person name="Harkins D.M."/>
            <person name="Durkin A.S."/>
            <person name="Selengut J.D."/>
            <person name="Sanka R."/>
            <person name="DePew J."/>
            <person name="Purushe J."/>
            <person name="Matthias M.A."/>
            <person name="Vinetz J.M."/>
            <person name="Sutton G.G."/>
            <person name="Nelson W.C."/>
            <person name="Fouts D.E."/>
        </authorList>
    </citation>
    <scope>NUCLEOTIDE SEQUENCE [LARGE SCALE GENOMIC DNA]</scope>
    <source>
        <strain evidence="1 2">MMD4847</strain>
    </source>
</reference>
<accession>A0ABP2RIQ8</accession>
<keyword evidence="2" id="KW-1185">Reference proteome</keyword>
<sequence>MARRGLLSQVLLFPNRLAPKTRVPIEIQIVNPIALKKEATQKDLTVPKTETLSQDILPTNRKREADLNRFVPAMIETPLLAPEIVNFQTKKKNLFEIKIPIAVIANHSHVVQIVGTENHTLVIQIAEKESHSLAIQNVERENHTLVTQAEAIENHFLAIQNVERENLFPETQEEKVGTPTVKIPIEAIVNHSHVVQIVEKESRILAIQIAETESHSLVTQAEAIENHFLAIQNVERENLFPETQEEKVGTPTVKILTVEIVSHSQEIRIVGKENHSLATPAVEKESHSPVTLIVETENLSLETQTVENVNLFPLAEKKDFVPNVQLVPMKKIITEKASVRVGSPQNFPSRNLIDRKPSPIMRHAEMVSHSY</sequence>
<comment type="caution">
    <text evidence="1">The sequence shown here is derived from an EMBL/GenBank/DDBJ whole genome shotgun (WGS) entry which is preliminary data.</text>
</comment>
<dbReference type="EMBL" id="AHOM02000004">
    <property type="protein sequence ID" value="EJZ42884.1"/>
    <property type="molecule type" value="Genomic_DNA"/>
</dbReference>
<proteinExistence type="predicted"/>
<gene>
    <name evidence="1" type="ORF">LEP1GSC178_3127</name>
</gene>
<dbReference type="Proteomes" id="UP000018720">
    <property type="component" value="Unassembled WGS sequence"/>
</dbReference>
<evidence type="ECO:0008006" key="3">
    <source>
        <dbReference type="Google" id="ProtNLM"/>
    </source>
</evidence>
<protein>
    <recommendedName>
        <fullName evidence="3">DUF2382 domain-containing protein</fullName>
    </recommendedName>
</protein>
<name>A0ABP2RIQ8_9LEPT</name>